<dbReference type="AlphaFoldDB" id="J4VY69"/>
<keyword evidence="1" id="KW-0472">Membrane</keyword>
<reference evidence="2 3" key="1">
    <citation type="journal article" date="2012" name="Sci. Rep.">
        <title>Genomic perspectives on the evolution of fungal entomopathogenicity in Beauveria bassiana.</title>
        <authorList>
            <person name="Xiao G."/>
            <person name="Ying S.H."/>
            <person name="Zheng P."/>
            <person name="Wang Z.L."/>
            <person name="Zhang S."/>
            <person name="Xie X.Q."/>
            <person name="Shang Y."/>
            <person name="St Leger R.J."/>
            <person name="Zhao G.P."/>
            <person name="Wang C."/>
            <person name="Feng M.G."/>
        </authorList>
    </citation>
    <scope>NUCLEOTIDE SEQUENCE [LARGE SCALE GENOMIC DNA]</scope>
    <source>
        <strain evidence="2 3">ARSEF 2860</strain>
    </source>
</reference>
<feature type="transmembrane region" description="Helical" evidence="1">
    <location>
        <begin position="171"/>
        <end position="189"/>
    </location>
</feature>
<dbReference type="Gene3D" id="1.10.167.10">
    <property type="entry name" value="Regulator of G-protein Signalling 4, domain 2"/>
    <property type="match status" value="1"/>
</dbReference>
<evidence type="ECO:0008006" key="4">
    <source>
        <dbReference type="Google" id="ProtNLM"/>
    </source>
</evidence>
<dbReference type="InterPro" id="IPR044926">
    <property type="entry name" value="RGS_subdomain_2"/>
</dbReference>
<feature type="transmembrane region" description="Helical" evidence="1">
    <location>
        <begin position="25"/>
        <end position="47"/>
    </location>
</feature>
<evidence type="ECO:0000256" key="1">
    <source>
        <dbReference type="SAM" id="Phobius"/>
    </source>
</evidence>
<keyword evidence="3" id="KW-1185">Reference proteome</keyword>
<dbReference type="GeneID" id="19890882"/>
<dbReference type="InterPro" id="IPR036305">
    <property type="entry name" value="RGS_sf"/>
</dbReference>
<gene>
    <name evidence="2" type="ORF">BBA_07870</name>
</gene>
<proteinExistence type="predicted"/>
<feature type="transmembrane region" description="Helical" evidence="1">
    <location>
        <begin position="94"/>
        <end position="115"/>
    </location>
</feature>
<keyword evidence="1" id="KW-0812">Transmembrane</keyword>
<dbReference type="RefSeq" id="XP_008601189.1">
    <property type="nucleotide sequence ID" value="XM_008602967.1"/>
</dbReference>
<feature type="transmembrane region" description="Helical" evidence="1">
    <location>
        <begin position="225"/>
        <end position="244"/>
    </location>
</feature>
<evidence type="ECO:0000313" key="3">
    <source>
        <dbReference type="Proteomes" id="UP000002762"/>
    </source>
</evidence>
<protein>
    <recommendedName>
        <fullName evidence="4">RGS domain-containing protein</fullName>
    </recommendedName>
</protein>
<dbReference type="SUPFAM" id="SSF48097">
    <property type="entry name" value="Regulator of G-protein signaling, RGS"/>
    <property type="match status" value="1"/>
</dbReference>
<dbReference type="STRING" id="655819.J4VY69"/>
<organism evidence="2 3">
    <name type="scientific">Beauveria bassiana (strain ARSEF 2860)</name>
    <name type="common">White muscardine disease fungus</name>
    <name type="synonym">Tritirachium shiotae</name>
    <dbReference type="NCBI Taxonomy" id="655819"/>
    <lineage>
        <taxon>Eukaryota</taxon>
        <taxon>Fungi</taxon>
        <taxon>Dikarya</taxon>
        <taxon>Ascomycota</taxon>
        <taxon>Pezizomycotina</taxon>
        <taxon>Sordariomycetes</taxon>
        <taxon>Hypocreomycetidae</taxon>
        <taxon>Hypocreales</taxon>
        <taxon>Cordycipitaceae</taxon>
        <taxon>Beauveria</taxon>
    </lineage>
</organism>
<keyword evidence="1" id="KW-1133">Transmembrane helix</keyword>
<feature type="transmembrane region" description="Helical" evidence="1">
    <location>
        <begin position="256"/>
        <end position="279"/>
    </location>
</feature>
<sequence>MNQTPPGTTFYNLPTSPPSWDRLGIFYIAWAAVWTTLVFSSMVFCWINRKSPILRIRGLPLSFGAIVLLHSYWILAQITYPIAHTMPLVLAYDIQFFFMGIYFPLGIALFHASNLRFLHVAKRQKQFTHQALRMKSRGCDGANTSWLCRFRNMGYTKRIMSSIRLAWRSRYCTSMNMIVLLTVACWFAVKKYHPTYGLPGTEMKSTTLPAQLAELGRGWEWWPSLVWQFIWTWLVAPVLIYRAWGIRDTLGWRAQTIGCCLSSLHATPMFLVASYVPAFEKVNMFFSQSQWIHLSIIMFEIFTVFVPAVQVVRLWMLNKWAADINAKWETQTQDSALTSSKSDEWNLSALSMAEKGKHMDFTDSEMGDRVITMKALEHVLTENPAPLLEFSALNDFSGENIAFLTRAAHWKTSWPSKRPTADQCLKVYNGALKIYANFISPLDAEFPLNLPSADLKRLESIFEKPASMLRGAARVNPAIPFDFDGPMPRSRSDFETDATTFCAQYTGDIPVAFDEAVFDTVQDHIKYLVLTNTWPKFVAEMQSCRRSGETSRSISTAASKTTTASRVSSKISSIISSIF</sequence>
<dbReference type="HOGENOM" id="CLU_022448_0_0_1"/>
<dbReference type="InParanoid" id="J4VY69"/>
<dbReference type="EMBL" id="JH725177">
    <property type="protein sequence ID" value="EJP63270.1"/>
    <property type="molecule type" value="Genomic_DNA"/>
</dbReference>
<name>J4VY69_BEAB2</name>
<feature type="transmembrane region" description="Helical" evidence="1">
    <location>
        <begin position="59"/>
        <end position="82"/>
    </location>
</feature>
<feature type="transmembrane region" description="Helical" evidence="1">
    <location>
        <begin position="291"/>
        <end position="312"/>
    </location>
</feature>
<accession>J4VY69</accession>
<dbReference type="Proteomes" id="UP000002762">
    <property type="component" value="Unassembled WGS sequence"/>
</dbReference>
<dbReference type="OrthoDB" id="5313079at2759"/>
<evidence type="ECO:0000313" key="2">
    <source>
        <dbReference type="EMBL" id="EJP63270.1"/>
    </source>
</evidence>